<dbReference type="EMBL" id="FNZA01000002">
    <property type="protein sequence ID" value="SEI88822.1"/>
    <property type="molecule type" value="Genomic_DNA"/>
</dbReference>
<dbReference type="AlphaFoldDB" id="A0A1H6ULS4"/>
<dbReference type="OrthoDB" id="71370at2"/>
<keyword evidence="2" id="KW-1185">Reference proteome</keyword>
<gene>
    <name evidence="1" type="ORF">SAMN04488058_102140</name>
</gene>
<reference evidence="2" key="1">
    <citation type="submission" date="2016-10" db="EMBL/GenBank/DDBJ databases">
        <authorList>
            <person name="Varghese N."/>
            <person name="Submissions S."/>
        </authorList>
    </citation>
    <scope>NUCLEOTIDE SEQUENCE [LARGE SCALE GENOMIC DNA]</scope>
    <source>
        <strain evidence="2">CGMCC 1.10218</strain>
    </source>
</reference>
<evidence type="ECO:0000313" key="2">
    <source>
        <dbReference type="Proteomes" id="UP000199223"/>
    </source>
</evidence>
<evidence type="ECO:0000313" key="1">
    <source>
        <dbReference type="EMBL" id="SEI88822.1"/>
    </source>
</evidence>
<dbReference type="STRING" id="856736.SAMN04488058_102140"/>
<dbReference type="Proteomes" id="UP000199223">
    <property type="component" value="Unassembled WGS sequence"/>
</dbReference>
<name>A0A1H6ULS4_9DEIO</name>
<dbReference type="RefSeq" id="WP_092263372.1">
    <property type="nucleotide sequence ID" value="NZ_FNZA01000002.1"/>
</dbReference>
<sequence>MNEDFTMVLLGGSVPARFVTLEGGERGVEVEGVPFPYVTDEVPHGIIALNDEQTRKMSELRQRCKVTSEAAVLAFDIDEAPSRED</sequence>
<protein>
    <submittedName>
        <fullName evidence="1">Uncharacterized protein</fullName>
    </submittedName>
</protein>
<proteinExistence type="predicted"/>
<organism evidence="1 2">
    <name type="scientific">Deinococcus reticulitermitis</name>
    <dbReference type="NCBI Taxonomy" id="856736"/>
    <lineage>
        <taxon>Bacteria</taxon>
        <taxon>Thermotogati</taxon>
        <taxon>Deinococcota</taxon>
        <taxon>Deinococci</taxon>
        <taxon>Deinococcales</taxon>
        <taxon>Deinococcaceae</taxon>
        <taxon>Deinococcus</taxon>
    </lineage>
</organism>
<accession>A0A1H6ULS4</accession>